<dbReference type="InParanoid" id="E4Y1T5"/>
<sequence>MRAAETPPNITNGAEDMEQDWTRETESESEYDETPQNTEEELEEEVVEVNDNVDKASAEEKCKKLEELLLQAKLELERKEKRLKTLEGKITMRHKPVKDYIRWLREIIQEPGKKEEGNGWRIVEELDQNLSGFLLPEPDFKLFAVAGVKEEGIIPMVTLVWSTEEVTMENLKLLTVRNLMNV</sequence>
<evidence type="ECO:0000256" key="1">
    <source>
        <dbReference type="SAM" id="MobiDB-lite"/>
    </source>
</evidence>
<name>E4Y1T5_OIKDI</name>
<reference evidence="2" key="1">
    <citation type="journal article" date="2010" name="Science">
        <title>Plasticity of animal genome architecture unmasked by rapid evolution of a pelagic tunicate.</title>
        <authorList>
            <person name="Denoeud F."/>
            <person name="Henriet S."/>
            <person name="Mungpakdee S."/>
            <person name="Aury J.M."/>
            <person name="Da Silva C."/>
            <person name="Brinkmann H."/>
            <person name="Mikhaleva J."/>
            <person name="Olsen L.C."/>
            <person name="Jubin C."/>
            <person name="Canestro C."/>
            <person name="Bouquet J.M."/>
            <person name="Danks G."/>
            <person name="Poulain J."/>
            <person name="Campsteijn C."/>
            <person name="Adamski M."/>
            <person name="Cross I."/>
            <person name="Yadetie F."/>
            <person name="Muffato M."/>
            <person name="Louis A."/>
            <person name="Butcher S."/>
            <person name="Tsagkogeorga G."/>
            <person name="Konrad A."/>
            <person name="Singh S."/>
            <person name="Jensen M.F."/>
            <person name="Cong E.H."/>
            <person name="Eikeseth-Otteraa H."/>
            <person name="Noel B."/>
            <person name="Anthouard V."/>
            <person name="Porcel B.M."/>
            <person name="Kachouri-Lafond R."/>
            <person name="Nishino A."/>
            <person name="Ugolini M."/>
            <person name="Chourrout P."/>
            <person name="Nishida H."/>
            <person name="Aasland R."/>
            <person name="Huzurbazar S."/>
            <person name="Westhof E."/>
            <person name="Delsuc F."/>
            <person name="Lehrach H."/>
            <person name="Reinhardt R."/>
            <person name="Weissenbach J."/>
            <person name="Roy S.W."/>
            <person name="Artiguenave F."/>
            <person name="Postlethwait J.H."/>
            <person name="Manak J.R."/>
            <person name="Thompson E.M."/>
            <person name="Jaillon O."/>
            <person name="Du Pasquier L."/>
            <person name="Boudinot P."/>
            <person name="Liberles D.A."/>
            <person name="Volff J.N."/>
            <person name="Philippe H."/>
            <person name="Lenhard B."/>
            <person name="Roest Crollius H."/>
            <person name="Wincker P."/>
            <person name="Chourrout D."/>
        </authorList>
    </citation>
    <scope>NUCLEOTIDE SEQUENCE [LARGE SCALE GENOMIC DNA]</scope>
</reference>
<keyword evidence="3" id="KW-1185">Reference proteome</keyword>
<dbReference type="AlphaFoldDB" id="E4Y1T5"/>
<evidence type="ECO:0000313" key="2">
    <source>
        <dbReference type="EMBL" id="CBY15829.1"/>
    </source>
</evidence>
<gene>
    <name evidence="2" type="ORF">GSOID_T00014150001</name>
</gene>
<dbReference type="EMBL" id="FN653689">
    <property type="protein sequence ID" value="CBY15829.1"/>
    <property type="molecule type" value="Genomic_DNA"/>
</dbReference>
<protein>
    <submittedName>
        <fullName evidence="2">Uncharacterized protein</fullName>
    </submittedName>
</protein>
<evidence type="ECO:0000313" key="3">
    <source>
        <dbReference type="Proteomes" id="UP000001307"/>
    </source>
</evidence>
<dbReference type="Proteomes" id="UP000001307">
    <property type="component" value="Unassembled WGS sequence"/>
</dbReference>
<proteinExistence type="predicted"/>
<organism evidence="2">
    <name type="scientific">Oikopleura dioica</name>
    <name type="common">Tunicate</name>
    <dbReference type="NCBI Taxonomy" id="34765"/>
    <lineage>
        <taxon>Eukaryota</taxon>
        <taxon>Metazoa</taxon>
        <taxon>Chordata</taxon>
        <taxon>Tunicata</taxon>
        <taxon>Appendicularia</taxon>
        <taxon>Copelata</taxon>
        <taxon>Oikopleuridae</taxon>
        <taxon>Oikopleura</taxon>
    </lineage>
</organism>
<feature type="region of interest" description="Disordered" evidence="1">
    <location>
        <begin position="1"/>
        <end position="51"/>
    </location>
</feature>
<accession>E4Y1T5</accession>
<feature type="compositionally biased region" description="Acidic residues" evidence="1">
    <location>
        <begin position="27"/>
        <end position="48"/>
    </location>
</feature>